<dbReference type="InterPro" id="IPR012944">
    <property type="entry name" value="SusD_RagB_dom"/>
</dbReference>
<dbReference type="Pfam" id="PF14322">
    <property type="entry name" value="SusD-like_3"/>
    <property type="match status" value="1"/>
</dbReference>
<evidence type="ECO:0000256" key="1">
    <source>
        <dbReference type="ARBA" id="ARBA00004442"/>
    </source>
</evidence>
<gene>
    <name evidence="8" type="ORF">J2W55_003608</name>
</gene>
<evidence type="ECO:0000256" key="4">
    <source>
        <dbReference type="ARBA" id="ARBA00023136"/>
    </source>
</evidence>
<dbReference type="InterPro" id="IPR033985">
    <property type="entry name" value="SusD-like_N"/>
</dbReference>
<protein>
    <recommendedName>
        <fullName evidence="10">RagB/SusD domain-containing protein</fullName>
    </recommendedName>
</protein>
<dbReference type="CDD" id="cd08977">
    <property type="entry name" value="SusD"/>
    <property type="match status" value="1"/>
</dbReference>
<keyword evidence="3" id="KW-0732">Signal</keyword>
<dbReference type="InterPro" id="IPR011990">
    <property type="entry name" value="TPR-like_helical_dom_sf"/>
</dbReference>
<keyword evidence="9" id="KW-1185">Reference proteome</keyword>
<evidence type="ECO:0008006" key="10">
    <source>
        <dbReference type="Google" id="ProtNLM"/>
    </source>
</evidence>
<evidence type="ECO:0000313" key="9">
    <source>
        <dbReference type="Proteomes" id="UP001247620"/>
    </source>
</evidence>
<organism evidence="8 9">
    <name type="scientific">Mucilaginibacter pocheonensis</name>
    <dbReference type="NCBI Taxonomy" id="398050"/>
    <lineage>
        <taxon>Bacteria</taxon>
        <taxon>Pseudomonadati</taxon>
        <taxon>Bacteroidota</taxon>
        <taxon>Sphingobacteriia</taxon>
        <taxon>Sphingobacteriales</taxon>
        <taxon>Sphingobacteriaceae</taxon>
        <taxon>Mucilaginibacter</taxon>
    </lineage>
</organism>
<proteinExistence type="inferred from homology"/>
<evidence type="ECO:0000259" key="6">
    <source>
        <dbReference type="Pfam" id="PF07980"/>
    </source>
</evidence>
<comment type="caution">
    <text evidence="8">The sequence shown here is derived from an EMBL/GenBank/DDBJ whole genome shotgun (WGS) entry which is preliminary data.</text>
</comment>
<name>A0ABU1TFZ5_9SPHI</name>
<accession>A0ABU1TFZ5</accession>
<evidence type="ECO:0000313" key="8">
    <source>
        <dbReference type="EMBL" id="MDR6943755.1"/>
    </source>
</evidence>
<feature type="domain" description="RagB/SusD" evidence="6">
    <location>
        <begin position="312"/>
        <end position="460"/>
    </location>
</feature>
<dbReference type="EMBL" id="JAVDUU010000003">
    <property type="protein sequence ID" value="MDR6943755.1"/>
    <property type="molecule type" value="Genomic_DNA"/>
</dbReference>
<comment type="subcellular location">
    <subcellularLocation>
        <location evidence="1">Cell outer membrane</location>
    </subcellularLocation>
</comment>
<comment type="similarity">
    <text evidence="2">Belongs to the SusD family.</text>
</comment>
<dbReference type="Pfam" id="PF07980">
    <property type="entry name" value="SusD_RagB"/>
    <property type="match status" value="1"/>
</dbReference>
<dbReference type="Gene3D" id="1.25.40.390">
    <property type="match status" value="1"/>
</dbReference>
<dbReference type="Proteomes" id="UP001247620">
    <property type="component" value="Unassembled WGS sequence"/>
</dbReference>
<keyword evidence="5" id="KW-0998">Cell outer membrane</keyword>
<evidence type="ECO:0000256" key="5">
    <source>
        <dbReference type="ARBA" id="ARBA00023237"/>
    </source>
</evidence>
<dbReference type="RefSeq" id="WP_310098584.1">
    <property type="nucleotide sequence ID" value="NZ_JAVDUU010000003.1"/>
</dbReference>
<feature type="domain" description="SusD-like N-terminal" evidence="7">
    <location>
        <begin position="82"/>
        <end position="225"/>
    </location>
</feature>
<dbReference type="SUPFAM" id="SSF48452">
    <property type="entry name" value="TPR-like"/>
    <property type="match status" value="1"/>
</dbReference>
<sequence>MLLKNIVKICFAGALLTIPFLGCKKFVEVPPPKTQVVNSEVFKDSQAATSAVLGIYINMLSDFDFENSGVTAFSGLSADELEDFNQITENLQFQNNALLPSNGTIANMWGSAYKTMLLINTCIEGLKASSSLTPAVKNQLLGECEFDRAFINFYLVNLWGNVPLVISSDWRQNQTIGQSSPATLNSAIIADLKSAQTLLTESYPTDGHVRPNKWAATALLARVYLYNNDYANAEIQADAVIKSGIYTPLPNPNDAFLASSQEAIWQLMPSQNIVLTTQEAVVFLGYTGNPPNFTIKNSLFNSFEAGDARKTDWITSLSYNNQFYNVPFKYKDIGTYGSTTPSEYYIMLRCAEQFLIRAEARAQLNKTADALVDLNMIRNRAQLPNLQVTDKATLLMAIANENRHEFFTEWGHRWLDLKRTNQAAPVLSLEKKGWKSTDVLYPIPQTDINTDRQLKQNPGY</sequence>
<evidence type="ECO:0000256" key="3">
    <source>
        <dbReference type="ARBA" id="ARBA00022729"/>
    </source>
</evidence>
<evidence type="ECO:0000256" key="2">
    <source>
        <dbReference type="ARBA" id="ARBA00006275"/>
    </source>
</evidence>
<evidence type="ECO:0000259" key="7">
    <source>
        <dbReference type="Pfam" id="PF14322"/>
    </source>
</evidence>
<keyword evidence="4" id="KW-0472">Membrane</keyword>
<reference evidence="8 9" key="1">
    <citation type="submission" date="2023-07" db="EMBL/GenBank/DDBJ databases">
        <title>Sorghum-associated microbial communities from plants grown in Nebraska, USA.</title>
        <authorList>
            <person name="Schachtman D."/>
        </authorList>
    </citation>
    <scope>NUCLEOTIDE SEQUENCE [LARGE SCALE GENOMIC DNA]</scope>
    <source>
        <strain evidence="8 9">3262</strain>
    </source>
</reference>